<proteinExistence type="predicted"/>
<protein>
    <recommendedName>
        <fullName evidence="2">VOC domain-containing protein</fullName>
    </recommendedName>
</protein>
<dbReference type="InterPro" id="IPR050383">
    <property type="entry name" value="GlyoxalaseI/FosfomycinResist"/>
</dbReference>
<evidence type="ECO:0000313" key="3">
    <source>
        <dbReference type="EMBL" id="GIJ56938.1"/>
    </source>
</evidence>
<reference evidence="3" key="1">
    <citation type="submission" date="2021-01" db="EMBL/GenBank/DDBJ databases">
        <title>Whole genome shotgun sequence of Virgisporangium aurantiacum NBRC 16421.</title>
        <authorList>
            <person name="Komaki H."/>
            <person name="Tamura T."/>
        </authorList>
    </citation>
    <scope>NUCLEOTIDE SEQUENCE</scope>
    <source>
        <strain evidence="3">NBRC 16421</strain>
    </source>
</reference>
<dbReference type="PROSITE" id="PS51819">
    <property type="entry name" value="VOC"/>
    <property type="match status" value="1"/>
</dbReference>
<dbReference type="AlphaFoldDB" id="A0A8J4E0P5"/>
<dbReference type="EMBL" id="BOPG01000027">
    <property type="protein sequence ID" value="GIJ56938.1"/>
    <property type="molecule type" value="Genomic_DNA"/>
</dbReference>
<feature type="region of interest" description="Disordered" evidence="1">
    <location>
        <begin position="153"/>
        <end position="172"/>
    </location>
</feature>
<accession>A0A8J4E0P5</accession>
<dbReference type="Gene3D" id="3.10.180.10">
    <property type="entry name" value="2,3-Dihydroxybiphenyl 1,2-Dioxygenase, domain 1"/>
    <property type="match status" value="1"/>
</dbReference>
<dbReference type="RefSeq" id="WP_203995925.1">
    <property type="nucleotide sequence ID" value="NZ_BOPG01000027.1"/>
</dbReference>
<dbReference type="SUPFAM" id="SSF54593">
    <property type="entry name" value="Glyoxalase/Bleomycin resistance protein/Dihydroxybiphenyl dioxygenase"/>
    <property type="match status" value="1"/>
</dbReference>
<dbReference type="InterPro" id="IPR029068">
    <property type="entry name" value="Glyas_Bleomycin-R_OHBP_Dase"/>
</dbReference>
<evidence type="ECO:0000313" key="4">
    <source>
        <dbReference type="Proteomes" id="UP000612585"/>
    </source>
</evidence>
<dbReference type="InterPro" id="IPR037523">
    <property type="entry name" value="VOC_core"/>
</dbReference>
<evidence type="ECO:0000259" key="2">
    <source>
        <dbReference type="PROSITE" id="PS51819"/>
    </source>
</evidence>
<comment type="caution">
    <text evidence="3">The sequence shown here is derived from an EMBL/GenBank/DDBJ whole genome shotgun (WGS) entry which is preliminary data.</text>
</comment>
<gene>
    <name evidence="3" type="ORF">Vau01_044540</name>
</gene>
<dbReference type="Proteomes" id="UP000612585">
    <property type="component" value="Unassembled WGS sequence"/>
</dbReference>
<dbReference type="Pfam" id="PF00903">
    <property type="entry name" value="Glyoxalase"/>
    <property type="match status" value="1"/>
</dbReference>
<feature type="domain" description="VOC" evidence="2">
    <location>
        <begin position="5"/>
        <end position="123"/>
    </location>
</feature>
<sequence>MGIIELGHTGFWVTDLARMTDFYTRVLGLTVTDEDPDLGIVFLSSRPDTEHHELVLQRGRTAPDGAKLTHQVSWRVDSLDGLLEFHRRFRAAGVPVQQEVTHGNAFGIYFFDPEGNRNEVYLRVDRDVRQPFRRSLDLDQPVEQIYAEAERLLTDPGPAYQPILSSPPDQQR</sequence>
<evidence type="ECO:0000256" key="1">
    <source>
        <dbReference type="SAM" id="MobiDB-lite"/>
    </source>
</evidence>
<name>A0A8J4E0P5_9ACTN</name>
<dbReference type="PANTHER" id="PTHR21366">
    <property type="entry name" value="GLYOXALASE FAMILY PROTEIN"/>
    <property type="match status" value="1"/>
</dbReference>
<feature type="compositionally biased region" description="Polar residues" evidence="1">
    <location>
        <begin position="163"/>
        <end position="172"/>
    </location>
</feature>
<dbReference type="InterPro" id="IPR004360">
    <property type="entry name" value="Glyas_Fos-R_dOase_dom"/>
</dbReference>
<keyword evidence="4" id="KW-1185">Reference proteome</keyword>
<organism evidence="3 4">
    <name type="scientific">Virgisporangium aurantiacum</name>
    <dbReference type="NCBI Taxonomy" id="175570"/>
    <lineage>
        <taxon>Bacteria</taxon>
        <taxon>Bacillati</taxon>
        <taxon>Actinomycetota</taxon>
        <taxon>Actinomycetes</taxon>
        <taxon>Micromonosporales</taxon>
        <taxon>Micromonosporaceae</taxon>
        <taxon>Virgisporangium</taxon>
    </lineage>
</organism>